<feature type="signal peptide" evidence="11">
    <location>
        <begin position="1"/>
        <end position="21"/>
    </location>
</feature>
<organism evidence="12 13">
    <name type="scientific">Folsomia candida</name>
    <name type="common">Springtail</name>
    <dbReference type="NCBI Taxonomy" id="158441"/>
    <lineage>
        <taxon>Eukaryota</taxon>
        <taxon>Metazoa</taxon>
        <taxon>Ecdysozoa</taxon>
        <taxon>Arthropoda</taxon>
        <taxon>Hexapoda</taxon>
        <taxon>Collembola</taxon>
        <taxon>Entomobryomorpha</taxon>
        <taxon>Isotomoidea</taxon>
        <taxon>Isotomidae</taxon>
        <taxon>Proisotominae</taxon>
        <taxon>Folsomia</taxon>
    </lineage>
</organism>
<dbReference type="InterPro" id="IPR006056">
    <property type="entry name" value="RidA"/>
</dbReference>
<dbReference type="InterPro" id="IPR002110">
    <property type="entry name" value="Ankyrin_rpt"/>
</dbReference>
<evidence type="ECO:0000256" key="5">
    <source>
        <dbReference type="ARBA" id="ARBA00023043"/>
    </source>
</evidence>
<keyword evidence="5 9" id="KW-0040">ANK repeat</keyword>
<feature type="transmembrane region" description="Helical" evidence="10">
    <location>
        <begin position="729"/>
        <end position="748"/>
    </location>
</feature>
<keyword evidence="10" id="KW-1133">Transmembrane helix</keyword>
<keyword evidence="13" id="KW-1185">Reference proteome</keyword>
<dbReference type="SUPFAM" id="SSF48403">
    <property type="entry name" value="Ankyrin repeat"/>
    <property type="match status" value="1"/>
</dbReference>
<dbReference type="CDD" id="cd00448">
    <property type="entry name" value="YjgF_YER057c_UK114_family"/>
    <property type="match status" value="1"/>
</dbReference>
<accession>A0A226F2U5</accession>
<evidence type="ECO:0000256" key="10">
    <source>
        <dbReference type="SAM" id="Phobius"/>
    </source>
</evidence>
<dbReference type="PROSITE" id="PS50088">
    <property type="entry name" value="ANK_REPEAT"/>
    <property type="match status" value="1"/>
</dbReference>
<feature type="transmembrane region" description="Helical" evidence="10">
    <location>
        <begin position="590"/>
        <end position="610"/>
    </location>
</feature>
<dbReference type="EMBL" id="LNIX01000001">
    <property type="protein sequence ID" value="OXA64109.1"/>
    <property type="molecule type" value="Genomic_DNA"/>
</dbReference>
<sequence>MPSAKTRFLTIAFMFLGFCYAQKVNRTIIMSPKLPQIGKYSHGILVDSTLYISGQIGFNKEGLMVPGGIETETRQTLRNIGHVLSAVGAKFEDIVKVTVYLQNISDAAVMNNVYSEFFPKNYPARATIGTSSLLLDALIEIEAVAVLDSRSDNSAGFRVELNWICSFFACLTVVLNLWYTLEIPPEHSERQHDVITVDSNDEESLQQSEDSCMLQNEGSDKIHKFKKLCLRPSRQGYTALHEAAQNSNPALIKTLLKSGMRPDAQDCYGNSPLHLVARKETDEALECARLLLQHSPNLTGKLNNMLNMEGHTALHRSFKEGLKEMVKLFLNRRYKLDLDELIGAKIENIFLQHCRSKISCEIMKLIVSACTQLQLNKRDEDGRTLLHFAAMERLPEITEILVADDRVDIAKVDKSQRTALHYAAENGSYPSGCLCVEHLISRKFPKMKWKLYYLYDMEDMNGISSFRYALKNCGVETLQKFLAATPQPHRWMTTKKMSVIYKQCPLAIKALMDRGFSQSKPSMSSKIDEIVIDFGPITGYVDPLSRKPIPQLETQYIKHAHRWDYSAQREILQHPLVQIFIAKKCQKLRVIFSLWIVRQIIWLASFQLLLLTTYCNALNSPKTQYCSATVMTIHITCTLLYHALNVVTHKWKYFYNVTNFVKLTEAGLASVALHPVLMGSEVFVEARNCAAIGIIFSHILFMRGLGNVYDEIGLIVEVLKQVFIQTVKVLLACSPLLIGFTYAFVVLFDNVDTLTATFPGQFEKVFVMMIGDLEYSDLFNKKSEEGGTTQKNNRIMQFLLLMSFLICVTIAYFNLLTGFALERVMELRERSNVDRIAKKVKHIHRMDSVLRNICLFSKLVDGEYLKNVIRRHNVTTKRVGESLQFEAFFTDASLGLGEGKIRKQKGSKFFKRMGSPCATELSEHVTQDIFALLSKHRS</sequence>
<dbReference type="Pfam" id="PF01042">
    <property type="entry name" value="Ribonuc_L-PSP"/>
    <property type="match status" value="1"/>
</dbReference>
<keyword evidence="10" id="KW-0812">Transmembrane</keyword>
<keyword evidence="6" id="KW-0406">Ion transport</keyword>
<dbReference type="PANTHER" id="PTHR47143">
    <property type="entry name" value="TRANSIENT RECEPTOR POTENTIAL CATION CHANNEL PROTEIN PAINLESS"/>
    <property type="match status" value="1"/>
</dbReference>
<keyword evidence="10" id="KW-0472">Membrane</keyword>
<dbReference type="InterPro" id="IPR036770">
    <property type="entry name" value="Ankyrin_rpt-contain_sf"/>
</dbReference>
<dbReference type="NCBIfam" id="TIGR00004">
    <property type="entry name" value="Rid family detoxifying hydrolase"/>
    <property type="match status" value="1"/>
</dbReference>
<keyword evidence="11" id="KW-0732">Signal</keyword>
<evidence type="ECO:0000256" key="2">
    <source>
        <dbReference type="ARBA" id="ARBA00022448"/>
    </source>
</evidence>
<protein>
    <submittedName>
        <fullName evidence="12">Uncharacterized protein</fullName>
    </submittedName>
</protein>
<dbReference type="SMART" id="SM00248">
    <property type="entry name" value="ANK"/>
    <property type="match status" value="6"/>
</dbReference>
<gene>
    <name evidence="12" type="ORF">Fcan01_01483</name>
</gene>
<evidence type="ECO:0000256" key="8">
    <source>
        <dbReference type="ARBA" id="ARBA00023303"/>
    </source>
</evidence>
<dbReference type="PROSITE" id="PS50297">
    <property type="entry name" value="ANK_REP_REGION"/>
    <property type="match status" value="1"/>
</dbReference>
<evidence type="ECO:0000256" key="7">
    <source>
        <dbReference type="ARBA" id="ARBA00023180"/>
    </source>
</evidence>
<dbReference type="Proteomes" id="UP000198287">
    <property type="component" value="Unassembled WGS sequence"/>
</dbReference>
<dbReference type="OrthoDB" id="539213at2759"/>
<dbReference type="Gene3D" id="1.25.40.20">
    <property type="entry name" value="Ankyrin repeat-containing domain"/>
    <property type="match status" value="2"/>
</dbReference>
<dbReference type="AlphaFoldDB" id="A0A226F2U5"/>
<dbReference type="PANTHER" id="PTHR47143:SF1">
    <property type="entry name" value="ION_TRANS DOMAIN-CONTAINING PROTEIN"/>
    <property type="match status" value="1"/>
</dbReference>
<evidence type="ECO:0000256" key="6">
    <source>
        <dbReference type="ARBA" id="ARBA00023065"/>
    </source>
</evidence>
<evidence type="ECO:0000313" key="13">
    <source>
        <dbReference type="Proteomes" id="UP000198287"/>
    </source>
</evidence>
<dbReference type="STRING" id="158441.A0A226F2U5"/>
<dbReference type="PROSITE" id="PS01094">
    <property type="entry name" value="UPF0076"/>
    <property type="match status" value="1"/>
</dbReference>
<keyword evidence="2" id="KW-0813">Transport</keyword>
<name>A0A226F2U5_FOLCA</name>
<feature type="transmembrane region" description="Helical" evidence="10">
    <location>
        <begin position="622"/>
        <end position="644"/>
    </location>
</feature>
<dbReference type="InterPro" id="IPR052076">
    <property type="entry name" value="TRP_cation_channel"/>
</dbReference>
<keyword evidence="3" id="KW-0716">Sensory transduction</keyword>
<dbReference type="InterPro" id="IPR019897">
    <property type="entry name" value="RidA_CS"/>
</dbReference>
<evidence type="ECO:0000256" key="3">
    <source>
        <dbReference type="ARBA" id="ARBA00022606"/>
    </source>
</evidence>
<evidence type="ECO:0000256" key="1">
    <source>
        <dbReference type="ARBA" id="ARBA00010552"/>
    </source>
</evidence>
<dbReference type="GO" id="GO:1902495">
    <property type="term" value="C:transmembrane transporter complex"/>
    <property type="evidence" value="ECO:0007669"/>
    <property type="project" value="TreeGrafter"/>
</dbReference>
<dbReference type="GO" id="GO:0022857">
    <property type="term" value="F:transmembrane transporter activity"/>
    <property type="evidence" value="ECO:0007669"/>
    <property type="project" value="TreeGrafter"/>
</dbReference>
<keyword evidence="7" id="KW-0325">Glycoprotein</keyword>
<feature type="chain" id="PRO_5013098881" evidence="11">
    <location>
        <begin position="22"/>
        <end position="938"/>
    </location>
</feature>
<dbReference type="FunFam" id="3.30.1330.40:FF:000001">
    <property type="entry name" value="L-PSP family endoribonuclease"/>
    <property type="match status" value="1"/>
</dbReference>
<comment type="similarity">
    <text evidence="1">Belongs to the RutC family.</text>
</comment>
<dbReference type="Gene3D" id="3.30.1330.40">
    <property type="entry name" value="RutC-like"/>
    <property type="match status" value="1"/>
</dbReference>
<evidence type="ECO:0000313" key="12">
    <source>
        <dbReference type="EMBL" id="OXA64109.1"/>
    </source>
</evidence>
<evidence type="ECO:0000256" key="11">
    <source>
        <dbReference type="SAM" id="SignalP"/>
    </source>
</evidence>
<dbReference type="Pfam" id="PF12796">
    <property type="entry name" value="Ank_2"/>
    <property type="match status" value="2"/>
</dbReference>
<dbReference type="InterPro" id="IPR035959">
    <property type="entry name" value="RutC-like_sf"/>
</dbReference>
<evidence type="ECO:0000256" key="9">
    <source>
        <dbReference type="PROSITE-ProRule" id="PRU00023"/>
    </source>
</evidence>
<dbReference type="GO" id="GO:0034220">
    <property type="term" value="P:monoatomic ion transmembrane transport"/>
    <property type="evidence" value="ECO:0007669"/>
    <property type="project" value="UniProtKB-KW"/>
</dbReference>
<keyword evidence="8" id="KW-0407">Ion channel</keyword>
<comment type="caution">
    <text evidence="12">The sequence shown here is derived from an EMBL/GenBank/DDBJ whole genome shotgun (WGS) entry which is preliminary data.</text>
</comment>
<dbReference type="InterPro" id="IPR006175">
    <property type="entry name" value="YjgF/YER057c/UK114"/>
</dbReference>
<reference evidence="12 13" key="1">
    <citation type="submission" date="2015-12" db="EMBL/GenBank/DDBJ databases">
        <title>The genome of Folsomia candida.</title>
        <authorList>
            <person name="Faddeeva A."/>
            <person name="Derks M.F."/>
            <person name="Anvar Y."/>
            <person name="Smit S."/>
            <person name="Van Straalen N."/>
            <person name="Roelofs D."/>
        </authorList>
    </citation>
    <scope>NUCLEOTIDE SEQUENCE [LARGE SCALE GENOMIC DNA]</scope>
    <source>
        <strain evidence="12 13">VU population</strain>
        <tissue evidence="12">Whole body</tissue>
    </source>
</reference>
<evidence type="ECO:0000256" key="4">
    <source>
        <dbReference type="ARBA" id="ARBA00022737"/>
    </source>
</evidence>
<keyword evidence="4" id="KW-0677">Repeat</keyword>
<dbReference type="SUPFAM" id="SSF55298">
    <property type="entry name" value="YjgF-like"/>
    <property type="match status" value="1"/>
</dbReference>
<feature type="transmembrane region" description="Helical" evidence="10">
    <location>
        <begin position="798"/>
        <end position="821"/>
    </location>
</feature>
<feature type="repeat" description="ANK" evidence="9">
    <location>
        <begin position="235"/>
        <end position="267"/>
    </location>
</feature>
<proteinExistence type="inferred from homology"/>